<name>A0A0C3DCP3_9AGAM</name>
<dbReference type="Proteomes" id="UP000053989">
    <property type="component" value="Unassembled WGS sequence"/>
</dbReference>
<proteinExistence type="predicted"/>
<protein>
    <submittedName>
        <fullName evidence="1">Uncharacterized protein</fullName>
    </submittedName>
</protein>
<evidence type="ECO:0000313" key="1">
    <source>
        <dbReference type="EMBL" id="KIM58500.1"/>
    </source>
</evidence>
<gene>
    <name evidence="1" type="ORF">SCLCIDRAFT_1218623</name>
</gene>
<dbReference type="AlphaFoldDB" id="A0A0C3DCP3"/>
<organism evidence="1 2">
    <name type="scientific">Scleroderma citrinum Foug A</name>
    <dbReference type="NCBI Taxonomy" id="1036808"/>
    <lineage>
        <taxon>Eukaryota</taxon>
        <taxon>Fungi</taxon>
        <taxon>Dikarya</taxon>
        <taxon>Basidiomycota</taxon>
        <taxon>Agaricomycotina</taxon>
        <taxon>Agaricomycetes</taxon>
        <taxon>Agaricomycetidae</taxon>
        <taxon>Boletales</taxon>
        <taxon>Sclerodermatineae</taxon>
        <taxon>Sclerodermataceae</taxon>
        <taxon>Scleroderma</taxon>
    </lineage>
</organism>
<keyword evidence="2" id="KW-1185">Reference proteome</keyword>
<reference evidence="2" key="2">
    <citation type="submission" date="2015-01" db="EMBL/GenBank/DDBJ databases">
        <title>Evolutionary Origins and Diversification of the Mycorrhizal Mutualists.</title>
        <authorList>
            <consortium name="DOE Joint Genome Institute"/>
            <consortium name="Mycorrhizal Genomics Consortium"/>
            <person name="Kohler A."/>
            <person name="Kuo A."/>
            <person name="Nagy L.G."/>
            <person name="Floudas D."/>
            <person name="Copeland A."/>
            <person name="Barry K.W."/>
            <person name="Cichocki N."/>
            <person name="Veneault-Fourrey C."/>
            <person name="LaButti K."/>
            <person name="Lindquist E.A."/>
            <person name="Lipzen A."/>
            <person name="Lundell T."/>
            <person name="Morin E."/>
            <person name="Murat C."/>
            <person name="Riley R."/>
            <person name="Ohm R."/>
            <person name="Sun H."/>
            <person name="Tunlid A."/>
            <person name="Henrissat B."/>
            <person name="Grigoriev I.V."/>
            <person name="Hibbett D.S."/>
            <person name="Martin F."/>
        </authorList>
    </citation>
    <scope>NUCLEOTIDE SEQUENCE [LARGE SCALE GENOMIC DNA]</scope>
    <source>
        <strain evidence="2">Foug A</strain>
    </source>
</reference>
<dbReference type="HOGENOM" id="CLU_2159914_0_0_1"/>
<reference evidence="1 2" key="1">
    <citation type="submission" date="2014-04" db="EMBL/GenBank/DDBJ databases">
        <authorList>
            <consortium name="DOE Joint Genome Institute"/>
            <person name="Kuo A."/>
            <person name="Kohler A."/>
            <person name="Nagy L.G."/>
            <person name="Floudas D."/>
            <person name="Copeland A."/>
            <person name="Barry K.W."/>
            <person name="Cichocki N."/>
            <person name="Veneault-Fourrey C."/>
            <person name="LaButti K."/>
            <person name="Lindquist E.A."/>
            <person name="Lipzen A."/>
            <person name="Lundell T."/>
            <person name="Morin E."/>
            <person name="Murat C."/>
            <person name="Sun H."/>
            <person name="Tunlid A."/>
            <person name="Henrissat B."/>
            <person name="Grigoriev I.V."/>
            <person name="Hibbett D.S."/>
            <person name="Martin F."/>
            <person name="Nordberg H.P."/>
            <person name="Cantor M.N."/>
            <person name="Hua S.X."/>
        </authorList>
    </citation>
    <scope>NUCLEOTIDE SEQUENCE [LARGE SCALE GENOMIC DNA]</scope>
    <source>
        <strain evidence="1 2">Foug A</strain>
    </source>
</reference>
<dbReference type="InParanoid" id="A0A0C3DCP3"/>
<accession>A0A0C3DCP3</accession>
<dbReference type="EMBL" id="KN822085">
    <property type="protein sequence ID" value="KIM58500.1"/>
    <property type="molecule type" value="Genomic_DNA"/>
</dbReference>
<evidence type="ECO:0000313" key="2">
    <source>
        <dbReference type="Proteomes" id="UP000053989"/>
    </source>
</evidence>
<sequence length="111" mass="12106">MGYYGRGDCQYLTCALYVSKWIMGFEDDVSHQLKLAVTRKKADVYVLGTVEGELMIHEVTPGKQSAVLALVMFGAMDWLICALKQVCAPSAEVGSAIRPGICRDLVCGCKL</sequence>